<gene>
    <name evidence="2" type="ORF">DEH80_04365</name>
</gene>
<dbReference type="RefSeq" id="WP_109719246.1">
    <property type="nucleotide sequence ID" value="NZ_QEQK01000003.1"/>
</dbReference>
<comment type="caution">
    <text evidence="2">The sequence shown here is derived from an EMBL/GenBank/DDBJ whole genome shotgun (WGS) entry which is preliminary data.</text>
</comment>
<reference evidence="2 3" key="1">
    <citation type="submission" date="2018-05" db="EMBL/GenBank/DDBJ databases">
        <title>Abyssibacter profundi OUC007T gen. nov., sp. nov, a marine bacterium isolated from seawater of the Mariana Trench.</title>
        <authorList>
            <person name="Zhou S."/>
        </authorList>
    </citation>
    <scope>NUCLEOTIDE SEQUENCE [LARGE SCALE GENOMIC DNA]</scope>
    <source>
        <strain evidence="2 3">OUC007</strain>
    </source>
</reference>
<dbReference type="PANTHER" id="PTHR23308">
    <property type="entry name" value="NUCLEAR INHIBITOR OF PROTEIN PHOSPHATASE-1"/>
    <property type="match status" value="1"/>
</dbReference>
<dbReference type="InterPro" id="IPR000253">
    <property type="entry name" value="FHA_dom"/>
</dbReference>
<organism evidence="2 3">
    <name type="scientific">Abyssibacter profundi</name>
    <dbReference type="NCBI Taxonomy" id="2182787"/>
    <lineage>
        <taxon>Bacteria</taxon>
        <taxon>Pseudomonadati</taxon>
        <taxon>Pseudomonadota</taxon>
        <taxon>Gammaproteobacteria</taxon>
        <taxon>Chromatiales</taxon>
        <taxon>Oceanococcaceae</taxon>
        <taxon>Abyssibacter</taxon>
    </lineage>
</organism>
<evidence type="ECO:0000313" key="3">
    <source>
        <dbReference type="Proteomes" id="UP000251800"/>
    </source>
</evidence>
<dbReference type="PROSITE" id="PS50006">
    <property type="entry name" value="FHA_DOMAIN"/>
    <property type="match status" value="1"/>
</dbReference>
<evidence type="ECO:0000313" key="2">
    <source>
        <dbReference type="EMBL" id="PWN57166.1"/>
    </source>
</evidence>
<dbReference type="OrthoDB" id="151099at2"/>
<dbReference type="SUPFAM" id="SSF49879">
    <property type="entry name" value="SMAD/FHA domain"/>
    <property type="match status" value="2"/>
</dbReference>
<feature type="domain" description="FHA" evidence="1">
    <location>
        <begin position="23"/>
        <end position="72"/>
    </location>
</feature>
<evidence type="ECO:0000259" key="1">
    <source>
        <dbReference type="PROSITE" id="PS50006"/>
    </source>
</evidence>
<dbReference type="EMBL" id="QEQK01000003">
    <property type="protein sequence ID" value="PWN57166.1"/>
    <property type="molecule type" value="Genomic_DNA"/>
</dbReference>
<proteinExistence type="predicted"/>
<dbReference type="CDD" id="cd00060">
    <property type="entry name" value="FHA"/>
    <property type="match status" value="1"/>
</dbReference>
<dbReference type="InterPro" id="IPR008984">
    <property type="entry name" value="SMAD_FHA_dom_sf"/>
</dbReference>
<dbReference type="Gene3D" id="2.60.200.20">
    <property type="match status" value="1"/>
</dbReference>
<keyword evidence="3" id="KW-1185">Reference proteome</keyword>
<dbReference type="Pfam" id="PF00498">
    <property type="entry name" value="FHA"/>
    <property type="match status" value="1"/>
</dbReference>
<dbReference type="Proteomes" id="UP000251800">
    <property type="component" value="Unassembled WGS sequence"/>
</dbReference>
<dbReference type="InterPro" id="IPR050923">
    <property type="entry name" value="Cell_Proc_Reg/RNA_Proc"/>
</dbReference>
<dbReference type="SMART" id="SM00240">
    <property type="entry name" value="FHA"/>
    <property type="match status" value="1"/>
</dbReference>
<name>A0A363UNX8_9GAMM</name>
<accession>A0A363UNX8</accession>
<sequence>MSKLIVTDGKDVLDTIELTSERITIGRHPDNSLQLNDKAVSGHHAVIVNIMSESFLEDLDSTNGTLVNGRRIAKHPLSTGDVITMGHHTLKYEADVQIDEDALEKTMILRPGELASATGETLGSAAAAAPATPTKPQVGVLTLTSGANAGKQLQLTKALTTVGRPGVQVAAVTRRPDGYYIVHVGGQKDQGLPPPSVNGESIGGHARQLTEGDEIKLAGATLSFSLIDA</sequence>
<protein>
    <recommendedName>
        <fullName evidence="1">FHA domain-containing protein</fullName>
    </recommendedName>
</protein>
<dbReference type="AlphaFoldDB" id="A0A363UNX8"/>